<feature type="short sequence motif" description="HXTX 2" evidence="2">
    <location>
        <begin position="136"/>
        <end position="139"/>
    </location>
</feature>
<dbReference type="Gene3D" id="3.90.1140.10">
    <property type="entry name" value="Cyclic phosphodiesterase"/>
    <property type="match status" value="1"/>
</dbReference>
<reference evidence="3 4" key="1">
    <citation type="submission" date="2016-06" db="EMBL/GenBank/DDBJ databases">
        <authorList>
            <person name="Kjaerup R.B."/>
            <person name="Dalgaard T.S."/>
            <person name="Juul-Madsen H.R."/>
        </authorList>
    </citation>
    <scope>NUCLEOTIDE SEQUENCE [LARGE SCALE GENOMIC DNA]</scope>
    <source>
        <strain evidence="3 4">DSM 44871</strain>
    </source>
</reference>
<evidence type="ECO:0000256" key="2">
    <source>
        <dbReference type="HAMAP-Rule" id="MF_01940"/>
    </source>
</evidence>
<dbReference type="RefSeq" id="WP_091395262.1">
    <property type="nucleotide sequence ID" value="NZ_FMCR01000001.1"/>
</dbReference>
<dbReference type="GO" id="GO:0008664">
    <property type="term" value="F:RNA 2',3'-cyclic 3'-phosphodiesterase activity"/>
    <property type="evidence" value="ECO:0007669"/>
    <property type="project" value="UniProtKB-EC"/>
</dbReference>
<dbReference type="EMBL" id="FMCR01000001">
    <property type="protein sequence ID" value="SCE73309.1"/>
    <property type="molecule type" value="Genomic_DNA"/>
</dbReference>
<organism evidence="3 4">
    <name type="scientific">Micromonospora saelicesensis</name>
    <dbReference type="NCBI Taxonomy" id="285676"/>
    <lineage>
        <taxon>Bacteria</taxon>
        <taxon>Bacillati</taxon>
        <taxon>Actinomycetota</taxon>
        <taxon>Actinomycetes</taxon>
        <taxon>Micromonosporales</taxon>
        <taxon>Micromonosporaceae</taxon>
        <taxon>Micromonospora</taxon>
    </lineage>
</organism>
<protein>
    <recommendedName>
        <fullName evidence="2">RNA 2',3'-cyclic phosphodiesterase</fullName>
        <shortName evidence="2">RNA 2',3'-CPDase</shortName>
        <ecNumber evidence="2">3.1.4.58</ecNumber>
    </recommendedName>
</protein>
<evidence type="ECO:0000256" key="1">
    <source>
        <dbReference type="ARBA" id="ARBA00022801"/>
    </source>
</evidence>
<evidence type="ECO:0000313" key="3">
    <source>
        <dbReference type="EMBL" id="SCE73309.1"/>
    </source>
</evidence>
<dbReference type="SUPFAM" id="SSF55144">
    <property type="entry name" value="LigT-like"/>
    <property type="match status" value="1"/>
</dbReference>
<feature type="short sequence motif" description="HXTX 1" evidence="2">
    <location>
        <begin position="45"/>
        <end position="48"/>
    </location>
</feature>
<dbReference type="EC" id="3.1.4.58" evidence="2"/>
<keyword evidence="1 2" id="KW-0378">Hydrolase</keyword>
<dbReference type="HAMAP" id="MF_01940">
    <property type="entry name" value="RNA_CPDase"/>
    <property type="match status" value="1"/>
</dbReference>
<dbReference type="GO" id="GO:0004113">
    <property type="term" value="F:2',3'-cyclic-nucleotide 3'-phosphodiesterase activity"/>
    <property type="evidence" value="ECO:0007669"/>
    <property type="project" value="InterPro"/>
</dbReference>
<dbReference type="AlphaFoldDB" id="A0A1C4UNL9"/>
<dbReference type="InterPro" id="IPR004175">
    <property type="entry name" value="RNA_CPDase"/>
</dbReference>
<sequence length="193" mass="20761">MRLFVAIRPSVQAVNHLGVQVARLRVAAATAAGVNVRLADPADLHLTVAFLGAVESDRLVEVESALGLAAERFGDGRDAVPRLSLGGGGRFGRGRSTVLWVDLRGEIEALHVLAGLIRARLSHGRLLCDEKPFRPHLTVARPGDRMDPADVEADRASLDGYEGPSWPASELLLVRSHLGGGRPRYERIAAWSL</sequence>
<dbReference type="InterPro" id="IPR009097">
    <property type="entry name" value="Cyclic_Pdiesterase"/>
</dbReference>
<dbReference type="PANTHER" id="PTHR35561:SF1">
    <property type="entry name" value="RNA 2',3'-CYCLIC PHOSPHODIESTERASE"/>
    <property type="match status" value="1"/>
</dbReference>
<feature type="active site" description="Proton donor" evidence="2">
    <location>
        <position position="45"/>
    </location>
</feature>
<dbReference type="NCBIfam" id="TIGR02258">
    <property type="entry name" value="2_5_ligase"/>
    <property type="match status" value="1"/>
</dbReference>
<name>A0A1C4UNL9_9ACTN</name>
<evidence type="ECO:0000313" key="4">
    <source>
        <dbReference type="Proteomes" id="UP000198864"/>
    </source>
</evidence>
<dbReference type="STRING" id="285676.GA0070561_1221"/>
<comment type="function">
    <text evidence="2">Hydrolyzes RNA 2',3'-cyclic phosphodiester to an RNA 2'-phosphomonoester.</text>
</comment>
<dbReference type="Pfam" id="PF13563">
    <property type="entry name" value="2_5_RNA_ligase2"/>
    <property type="match status" value="1"/>
</dbReference>
<proteinExistence type="inferred from homology"/>
<keyword evidence="3" id="KW-0436">Ligase</keyword>
<comment type="catalytic activity">
    <reaction evidence="2">
        <text>a 3'-end 2',3'-cyclophospho-ribonucleotide-RNA + H2O = a 3'-end 2'-phospho-ribonucleotide-RNA + H(+)</text>
        <dbReference type="Rhea" id="RHEA:11828"/>
        <dbReference type="Rhea" id="RHEA-COMP:10464"/>
        <dbReference type="Rhea" id="RHEA-COMP:17353"/>
        <dbReference type="ChEBI" id="CHEBI:15377"/>
        <dbReference type="ChEBI" id="CHEBI:15378"/>
        <dbReference type="ChEBI" id="CHEBI:83064"/>
        <dbReference type="ChEBI" id="CHEBI:173113"/>
        <dbReference type="EC" id="3.1.4.58"/>
    </reaction>
</comment>
<comment type="similarity">
    <text evidence="2">Belongs to the 2H phosphoesterase superfamily. ThpR family.</text>
</comment>
<gene>
    <name evidence="3" type="ORF">GA0070561_1221</name>
</gene>
<dbReference type="PANTHER" id="PTHR35561">
    <property type="entry name" value="RNA 2',3'-CYCLIC PHOSPHODIESTERASE"/>
    <property type="match status" value="1"/>
</dbReference>
<dbReference type="GO" id="GO:0016874">
    <property type="term" value="F:ligase activity"/>
    <property type="evidence" value="ECO:0007669"/>
    <property type="project" value="UniProtKB-KW"/>
</dbReference>
<feature type="active site" description="Proton acceptor" evidence="2">
    <location>
        <position position="136"/>
    </location>
</feature>
<dbReference type="Proteomes" id="UP000198864">
    <property type="component" value="Unassembled WGS sequence"/>
</dbReference>
<accession>A0A1C4UNL9</accession>